<dbReference type="KEGG" id="tbw:NCTC13354_01794"/>
<dbReference type="AlphaFoldDB" id="A0A3S5EW66"/>
<evidence type="ECO:0000313" key="2">
    <source>
        <dbReference type="EMBL" id="VEI14062.1"/>
    </source>
</evidence>
<keyword evidence="1" id="KW-0472">Membrane</keyword>
<keyword evidence="3" id="KW-1185">Reference proteome</keyword>
<feature type="transmembrane region" description="Helical" evidence="1">
    <location>
        <begin position="190"/>
        <end position="210"/>
    </location>
</feature>
<gene>
    <name evidence="2" type="ORF">NCTC13354_01794</name>
</gene>
<keyword evidence="1" id="KW-1133">Transmembrane helix</keyword>
<organism evidence="2 3">
    <name type="scientific">Trueperella bialowiezensis</name>
    <dbReference type="NCBI Taxonomy" id="312285"/>
    <lineage>
        <taxon>Bacteria</taxon>
        <taxon>Bacillati</taxon>
        <taxon>Actinomycetota</taxon>
        <taxon>Actinomycetes</taxon>
        <taxon>Actinomycetales</taxon>
        <taxon>Actinomycetaceae</taxon>
        <taxon>Trueperella</taxon>
    </lineage>
</organism>
<sequence>MCEKNKTLIDELKELGDSKEGRTNKIEAITKWAQANPGFIVLIVLFICYLGSGIYLLRSSGIFALLTSDSDRLELCERISLAILIVSGFSFLFLPSIANWLAMKKWSFTARARLEKKRLASIEDAMKNLTRVENSVKLSSDERVRVLLRRTYPSLGAIRDLVLSFIAVIISIVALLISLAEDDLKTGQPALGAVLFFVFMIVPPICYAVGEKIANLDLDKKRETFEILTEKYAKMAVETESENTESGEKD</sequence>
<feature type="transmembrane region" description="Helical" evidence="1">
    <location>
        <begin position="39"/>
        <end position="58"/>
    </location>
</feature>
<evidence type="ECO:0000313" key="3">
    <source>
        <dbReference type="Proteomes" id="UP000269542"/>
    </source>
</evidence>
<proteinExistence type="predicted"/>
<protein>
    <submittedName>
        <fullName evidence="2">Uncharacterized protein</fullName>
    </submittedName>
</protein>
<evidence type="ECO:0000256" key="1">
    <source>
        <dbReference type="SAM" id="Phobius"/>
    </source>
</evidence>
<feature type="transmembrane region" description="Helical" evidence="1">
    <location>
        <begin position="157"/>
        <end position="178"/>
    </location>
</feature>
<dbReference type="EMBL" id="LR134476">
    <property type="protein sequence ID" value="VEI14062.1"/>
    <property type="molecule type" value="Genomic_DNA"/>
</dbReference>
<accession>A0A3S5EW66</accession>
<feature type="transmembrane region" description="Helical" evidence="1">
    <location>
        <begin position="78"/>
        <end position="102"/>
    </location>
</feature>
<dbReference type="Proteomes" id="UP000269542">
    <property type="component" value="Chromosome"/>
</dbReference>
<reference evidence="2 3" key="1">
    <citation type="submission" date="2018-12" db="EMBL/GenBank/DDBJ databases">
        <authorList>
            <consortium name="Pathogen Informatics"/>
        </authorList>
    </citation>
    <scope>NUCLEOTIDE SEQUENCE [LARGE SCALE GENOMIC DNA]</scope>
    <source>
        <strain evidence="2 3">NCTC13354</strain>
    </source>
</reference>
<name>A0A3S5EW66_9ACTO</name>
<keyword evidence="1" id="KW-0812">Transmembrane</keyword>